<keyword evidence="5" id="KW-0460">Magnesium</keyword>
<dbReference type="SMART" id="SM00177">
    <property type="entry name" value="ARF"/>
    <property type="match status" value="1"/>
</dbReference>
<dbReference type="PROSITE" id="PS50297">
    <property type="entry name" value="ANK_REP_REGION"/>
    <property type="match status" value="4"/>
</dbReference>
<dbReference type="SUPFAM" id="SSF51197">
    <property type="entry name" value="Clavaminate synthase-like"/>
    <property type="match status" value="1"/>
</dbReference>
<evidence type="ECO:0000256" key="3">
    <source>
        <dbReference type="ARBA" id="ARBA00023134"/>
    </source>
</evidence>
<dbReference type="Proteomes" id="UP001178507">
    <property type="component" value="Unassembled WGS sequence"/>
</dbReference>
<dbReference type="FunFam" id="3.40.50.300:FF:001166">
    <property type="entry name" value="ADP-ribosylation factor D"/>
    <property type="match status" value="1"/>
</dbReference>
<evidence type="ECO:0008006" key="9">
    <source>
        <dbReference type="Google" id="ProtNLM"/>
    </source>
</evidence>
<dbReference type="GO" id="GO:0003924">
    <property type="term" value="F:GTPase activity"/>
    <property type="evidence" value="ECO:0007669"/>
    <property type="project" value="InterPro"/>
</dbReference>
<feature type="repeat" description="ANK" evidence="6">
    <location>
        <begin position="355"/>
        <end position="387"/>
    </location>
</feature>
<keyword evidence="3 4" id="KW-0342">GTP-binding</keyword>
<name>A0AA36N8U2_9DINO</name>
<dbReference type="EMBL" id="CAUJNA010002891">
    <property type="protein sequence ID" value="CAJ1394611.1"/>
    <property type="molecule type" value="Genomic_DNA"/>
</dbReference>
<feature type="binding site" evidence="5">
    <location>
        <position position="27"/>
    </location>
    <ligand>
        <name>Mg(2+)</name>
        <dbReference type="ChEBI" id="CHEBI:18420"/>
    </ligand>
</feature>
<dbReference type="InterPro" id="IPR005225">
    <property type="entry name" value="Small_GTP-bd"/>
</dbReference>
<dbReference type="AlphaFoldDB" id="A0AA36N8U2"/>
<feature type="binding site" evidence="4">
    <location>
        <begin position="105"/>
        <end position="108"/>
    </location>
    <ligand>
        <name>GTP</name>
        <dbReference type="ChEBI" id="CHEBI:37565"/>
    </ligand>
</feature>
<dbReference type="InterPro" id="IPR002110">
    <property type="entry name" value="Ankyrin_rpt"/>
</dbReference>
<dbReference type="GO" id="GO:0046872">
    <property type="term" value="F:metal ion binding"/>
    <property type="evidence" value="ECO:0007669"/>
    <property type="project" value="UniProtKB-KW"/>
</dbReference>
<feature type="binding site" evidence="5">
    <location>
        <position position="10"/>
    </location>
    <ligand>
        <name>Mg(2+)</name>
        <dbReference type="ChEBI" id="CHEBI:18420"/>
    </ligand>
</feature>
<dbReference type="InterPro" id="IPR006689">
    <property type="entry name" value="Small_GTPase_ARF/SAR"/>
</dbReference>
<comment type="caution">
    <text evidence="7">The sequence shown here is derived from an EMBL/GenBank/DDBJ whole genome shotgun (WGS) entry which is preliminary data.</text>
</comment>
<reference evidence="7" key="1">
    <citation type="submission" date="2023-08" db="EMBL/GenBank/DDBJ databases">
        <authorList>
            <person name="Chen Y."/>
            <person name="Shah S."/>
            <person name="Dougan E. K."/>
            <person name="Thang M."/>
            <person name="Chan C."/>
        </authorList>
    </citation>
    <scope>NUCLEOTIDE SEQUENCE</scope>
</reference>
<dbReference type="SUPFAM" id="SSF52540">
    <property type="entry name" value="P-loop containing nucleoside triphosphate hydrolases"/>
    <property type="match status" value="1"/>
</dbReference>
<evidence type="ECO:0000313" key="7">
    <source>
        <dbReference type="EMBL" id="CAJ1394611.1"/>
    </source>
</evidence>
<dbReference type="PANTHER" id="PTHR45697">
    <property type="entry name" value="ADP-RIBOSYLATION FACTOR-LIKE PROTEIN 2-RELATED"/>
    <property type="match status" value="1"/>
</dbReference>
<dbReference type="Pfam" id="PF00025">
    <property type="entry name" value="Arf"/>
    <property type="match status" value="1"/>
</dbReference>
<sequence>MLGLDNAGKTTILKALSQEDIRDIMPTQGFNIKSVVQEGFKLNVWDIGGQKAIRSYWSNYFEASDALVYVIDSSDRRRLEESTEELRALLAEEALSTIPLLVFANKQDLLQASPAEEVAEALSLSSISDRIWNIQAASFRGQPVLVTGLGGSEPTVDVQEVVQVSNGRNEDGQRRHVSAVLAQYLAEPRELPLEKDGRTSLPTVFLSDLLSGLQRKLWQNLQLPQLVDGFTARPILSIGVNSSGEDFHAHQETWLWLLLGVKAWWFGDAKNLSKLRNLDPCTLPSKMSGLRFCVQHPGEAIFFGNQAHATCNLEKFVLGVGAQGRDESWPMLLRQLRRGKVPELKSTEANAVRPGGRSALHEAAVFGHQEAVRRLLAARASPLAADGEGLRAAHVAALHGHVPLLSMLPGTPGLLQHGAMQGHVEVMDALLQQDPQRLHERSGAGATALHAAAKGGHLEATDFLLGRRAGLEETSQDGLTALHFAASAGHLPTVRRLLKRGAQGAQATNGGLLPIHLAVKSGSWLLVKELIDKAMPKDLAHLAAEGGRLRVLEGLLAERPETAAAADDQGFQPLHRAALAGHLGALELLKVPISSPDRHGFTALHFAVKGGHAAVVQQLIRRRAEVGAKSKDGTSPQEVARKLGQRHLLSLLTRTGKGKPEL</sequence>
<dbReference type="Pfam" id="PF12796">
    <property type="entry name" value="Ank_2"/>
    <property type="match status" value="2"/>
</dbReference>
<dbReference type="InterPro" id="IPR027417">
    <property type="entry name" value="P-loop_NTPase"/>
</dbReference>
<protein>
    <recommendedName>
        <fullName evidence="9">ADP-ribosylation factor-like protein 3</fullName>
    </recommendedName>
</protein>
<keyword evidence="6" id="KW-0040">ANK repeat</keyword>
<organism evidence="7 8">
    <name type="scientific">Effrenium voratum</name>
    <dbReference type="NCBI Taxonomy" id="2562239"/>
    <lineage>
        <taxon>Eukaryota</taxon>
        <taxon>Sar</taxon>
        <taxon>Alveolata</taxon>
        <taxon>Dinophyceae</taxon>
        <taxon>Suessiales</taxon>
        <taxon>Symbiodiniaceae</taxon>
        <taxon>Effrenium</taxon>
    </lineage>
</organism>
<evidence type="ECO:0000313" key="8">
    <source>
        <dbReference type="Proteomes" id="UP001178507"/>
    </source>
</evidence>
<comment type="similarity">
    <text evidence="1">Belongs to the small GTPase superfamily. Arf family.</text>
</comment>
<keyword evidence="8" id="KW-1185">Reference proteome</keyword>
<dbReference type="InterPro" id="IPR044612">
    <property type="entry name" value="ARL2/3"/>
</dbReference>
<dbReference type="GO" id="GO:0005525">
    <property type="term" value="F:GTP binding"/>
    <property type="evidence" value="ECO:0007669"/>
    <property type="project" value="UniProtKB-KW"/>
</dbReference>
<dbReference type="Pfam" id="PF13637">
    <property type="entry name" value="Ank_4"/>
    <property type="match status" value="1"/>
</dbReference>
<evidence type="ECO:0000256" key="6">
    <source>
        <dbReference type="PROSITE-ProRule" id="PRU00023"/>
    </source>
</evidence>
<dbReference type="SUPFAM" id="SSF48403">
    <property type="entry name" value="Ankyrin repeat"/>
    <property type="match status" value="1"/>
</dbReference>
<evidence type="ECO:0000256" key="5">
    <source>
        <dbReference type="PIRSR" id="PIRSR606689-2"/>
    </source>
</evidence>
<dbReference type="Gene3D" id="1.25.40.20">
    <property type="entry name" value="Ankyrin repeat-containing domain"/>
    <property type="match status" value="3"/>
</dbReference>
<evidence type="ECO:0000256" key="2">
    <source>
        <dbReference type="ARBA" id="ARBA00022741"/>
    </source>
</evidence>
<evidence type="ECO:0000256" key="4">
    <source>
        <dbReference type="PIRSR" id="PIRSR606689-1"/>
    </source>
</evidence>
<gene>
    <name evidence="7" type="ORF">EVOR1521_LOCUS19229</name>
</gene>
<feature type="repeat" description="ANK" evidence="6">
    <location>
        <begin position="477"/>
        <end position="509"/>
    </location>
</feature>
<feature type="repeat" description="ANK" evidence="6">
    <location>
        <begin position="444"/>
        <end position="476"/>
    </location>
</feature>
<keyword evidence="2 4" id="KW-0547">Nucleotide-binding</keyword>
<dbReference type="PROSITE" id="PS50088">
    <property type="entry name" value="ANK_REPEAT"/>
    <property type="match status" value="4"/>
</dbReference>
<feature type="binding site" evidence="4">
    <location>
        <begin position="3"/>
        <end position="10"/>
    </location>
    <ligand>
        <name>GTP</name>
        <dbReference type="ChEBI" id="CHEBI:37565"/>
    </ligand>
</feature>
<dbReference type="PRINTS" id="PR00328">
    <property type="entry name" value="SAR1GTPBP"/>
</dbReference>
<proteinExistence type="inferred from homology"/>
<keyword evidence="5" id="KW-0479">Metal-binding</keyword>
<feature type="binding site" evidence="4">
    <location>
        <position position="49"/>
    </location>
    <ligand>
        <name>GTP</name>
        <dbReference type="ChEBI" id="CHEBI:37565"/>
    </ligand>
</feature>
<dbReference type="PROSITE" id="PS51417">
    <property type="entry name" value="ARF"/>
    <property type="match status" value="1"/>
</dbReference>
<dbReference type="SMART" id="SM00178">
    <property type="entry name" value="SAR"/>
    <property type="match status" value="1"/>
</dbReference>
<dbReference type="Gene3D" id="3.40.50.300">
    <property type="entry name" value="P-loop containing nucleotide triphosphate hydrolases"/>
    <property type="match status" value="1"/>
</dbReference>
<dbReference type="InterPro" id="IPR036770">
    <property type="entry name" value="Ankyrin_rpt-contain_sf"/>
</dbReference>
<dbReference type="SMART" id="SM00248">
    <property type="entry name" value="ANK"/>
    <property type="match status" value="7"/>
</dbReference>
<feature type="repeat" description="ANK" evidence="6">
    <location>
        <begin position="599"/>
        <end position="631"/>
    </location>
</feature>
<evidence type="ECO:0000256" key="1">
    <source>
        <dbReference type="ARBA" id="ARBA00010290"/>
    </source>
</evidence>
<dbReference type="NCBIfam" id="TIGR00231">
    <property type="entry name" value="small_GTP"/>
    <property type="match status" value="1"/>
</dbReference>
<accession>A0AA36N8U2</accession>